<evidence type="ECO:0000313" key="1">
    <source>
        <dbReference type="EMBL" id="VFJ86766.1"/>
    </source>
</evidence>
<gene>
    <name evidence="1" type="ORF">BECKLFY1418B_GA0070995_100474</name>
</gene>
<evidence type="ECO:0008006" key="2">
    <source>
        <dbReference type="Google" id="ProtNLM"/>
    </source>
</evidence>
<name>A0A450U5Y4_9GAMM</name>
<sequence>MATFPSEESKIRPSGCGLAFSLTCDANGRIIQLLDWADRLRTYDYDTIGDLLIA</sequence>
<reference evidence="1" key="1">
    <citation type="submission" date="2019-02" db="EMBL/GenBank/DDBJ databases">
        <authorList>
            <person name="Gruber-Vodicka R. H."/>
            <person name="Seah K. B. B."/>
        </authorList>
    </citation>
    <scope>NUCLEOTIDE SEQUENCE</scope>
    <source>
        <strain evidence="1">BECK_M7</strain>
    </source>
</reference>
<dbReference type="AlphaFoldDB" id="A0A450U5Y4"/>
<protein>
    <recommendedName>
        <fullName evidence="2">YD repeat-containing protein</fullName>
    </recommendedName>
</protein>
<proteinExistence type="predicted"/>
<dbReference type="EMBL" id="CAADFF010000004">
    <property type="protein sequence ID" value="VFJ86766.1"/>
    <property type="molecule type" value="Genomic_DNA"/>
</dbReference>
<accession>A0A450U5Y4</accession>
<organism evidence="1">
    <name type="scientific">Candidatus Kentrum sp. LFY</name>
    <dbReference type="NCBI Taxonomy" id="2126342"/>
    <lineage>
        <taxon>Bacteria</taxon>
        <taxon>Pseudomonadati</taxon>
        <taxon>Pseudomonadota</taxon>
        <taxon>Gammaproteobacteria</taxon>
        <taxon>Candidatus Kentrum</taxon>
    </lineage>
</organism>